<evidence type="ECO:0000313" key="10">
    <source>
        <dbReference type="EnsemblPlants" id="Kaladp0064s0036.1.v1.1"/>
    </source>
</evidence>
<keyword evidence="11" id="KW-1185">Reference proteome</keyword>
<feature type="transmembrane region" description="Helical" evidence="8">
    <location>
        <begin position="390"/>
        <end position="413"/>
    </location>
</feature>
<dbReference type="EnsemblPlants" id="Kaladp0064s0036.1.v1.1">
    <property type="protein sequence ID" value="Kaladp0064s0036.1.v1.1"/>
    <property type="gene ID" value="Kaladp0064s0036.v1.1"/>
</dbReference>
<evidence type="ECO:0000256" key="8">
    <source>
        <dbReference type="SAM" id="Phobius"/>
    </source>
</evidence>
<dbReference type="Proteomes" id="UP000594263">
    <property type="component" value="Unplaced"/>
</dbReference>
<feature type="compositionally biased region" description="Polar residues" evidence="7">
    <location>
        <begin position="45"/>
        <end position="54"/>
    </location>
</feature>
<keyword evidence="5 8" id="KW-1133">Transmembrane helix</keyword>
<keyword evidence="6 8" id="KW-0472">Membrane</keyword>
<evidence type="ECO:0000259" key="9">
    <source>
        <dbReference type="Pfam" id="PF00892"/>
    </source>
</evidence>
<protein>
    <recommendedName>
        <fullName evidence="9">EamA domain-containing protein</fullName>
    </recommendedName>
</protein>
<name>A0A7N0UF39_KALFE</name>
<feature type="transmembrane region" description="Helical" evidence="8">
    <location>
        <begin position="289"/>
        <end position="309"/>
    </location>
</feature>
<comment type="subcellular location">
    <subcellularLocation>
        <location evidence="1">Cell membrane</location>
        <topology evidence="1">Multi-pass membrane protein</topology>
    </subcellularLocation>
</comment>
<feature type="region of interest" description="Disordered" evidence="7">
    <location>
        <begin position="420"/>
        <end position="439"/>
    </location>
</feature>
<dbReference type="Gramene" id="Kaladp0064s0036.1.v1.1">
    <property type="protein sequence ID" value="Kaladp0064s0036.1.v1.1"/>
    <property type="gene ID" value="Kaladp0064s0036.v1.1"/>
</dbReference>
<proteinExistence type="inferred from homology"/>
<evidence type="ECO:0000313" key="11">
    <source>
        <dbReference type="Proteomes" id="UP000594263"/>
    </source>
</evidence>
<dbReference type="PANTHER" id="PTHR42920:SF26">
    <property type="entry name" value="OS03G0707200 PROTEIN"/>
    <property type="match status" value="1"/>
</dbReference>
<keyword evidence="4 8" id="KW-0812">Transmembrane</keyword>
<dbReference type="InterPro" id="IPR000620">
    <property type="entry name" value="EamA_dom"/>
</dbReference>
<evidence type="ECO:0000256" key="3">
    <source>
        <dbReference type="ARBA" id="ARBA00022475"/>
    </source>
</evidence>
<keyword evidence="3" id="KW-1003">Cell membrane</keyword>
<feature type="transmembrane region" description="Helical" evidence="8">
    <location>
        <begin position="115"/>
        <end position="136"/>
    </location>
</feature>
<dbReference type="SUPFAM" id="SSF103481">
    <property type="entry name" value="Multidrug resistance efflux transporter EmrE"/>
    <property type="match status" value="1"/>
</dbReference>
<evidence type="ECO:0000256" key="1">
    <source>
        <dbReference type="ARBA" id="ARBA00004651"/>
    </source>
</evidence>
<feature type="domain" description="EamA" evidence="9">
    <location>
        <begin position="125"/>
        <end position="249"/>
    </location>
</feature>
<dbReference type="GO" id="GO:0005886">
    <property type="term" value="C:plasma membrane"/>
    <property type="evidence" value="ECO:0007669"/>
    <property type="project" value="UniProtKB-SubCell"/>
</dbReference>
<evidence type="ECO:0000256" key="4">
    <source>
        <dbReference type="ARBA" id="ARBA00022692"/>
    </source>
</evidence>
<organism evidence="10 11">
    <name type="scientific">Kalanchoe fedtschenkoi</name>
    <name type="common">Lavender scallops</name>
    <name type="synonym">South American air plant</name>
    <dbReference type="NCBI Taxonomy" id="63787"/>
    <lineage>
        <taxon>Eukaryota</taxon>
        <taxon>Viridiplantae</taxon>
        <taxon>Streptophyta</taxon>
        <taxon>Embryophyta</taxon>
        <taxon>Tracheophyta</taxon>
        <taxon>Spermatophyta</taxon>
        <taxon>Magnoliopsida</taxon>
        <taxon>eudicotyledons</taxon>
        <taxon>Gunneridae</taxon>
        <taxon>Pentapetalae</taxon>
        <taxon>Saxifragales</taxon>
        <taxon>Crassulaceae</taxon>
        <taxon>Kalanchoe</taxon>
    </lineage>
</organism>
<dbReference type="InterPro" id="IPR051258">
    <property type="entry name" value="Diverse_Substrate_Transporter"/>
</dbReference>
<dbReference type="PANTHER" id="PTHR42920">
    <property type="entry name" value="OS03G0707200 PROTEIN-RELATED"/>
    <property type="match status" value="1"/>
</dbReference>
<feature type="transmembrane region" description="Helical" evidence="8">
    <location>
        <begin position="366"/>
        <end position="384"/>
    </location>
</feature>
<feature type="transmembrane region" description="Helical" evidence="8">
    <location>
        <begin position="329"/>
        <end position="354"/>
    </location>
</feature>
<reference evidence="10" key="1">
    <citation type="submission" date="2021-01" db="UniProtKB">
        <authorList>
            <consortium name="EnsemblPlants"/>
        </authorList>
    </citation>
    <scope>IDENTIFICATION</scope>
</reference>
<dbReference type="OMA" id="TWRWSWK"/>
<dbReference type="AlphaFoldDB" id="A0A7N0UF39"/>
<evidence type="ECO:0000256" key="7">
    <source>
        <dbReference type="SAM" id="MobiDB-lite"/>
    </source>
</evidence>
<feature type="transmembrane region" description="Helical" evidence="8">
    <location>
        <begin position="152"/>
        <end position="171"/>
    </location>
</feature>
<evidence type="ECO:0000256" key="2">
    <source>
        <dbReference type="ARBA" id="ARBA00007635"/>
    </source>
</evidence>
<feature type="region of interest" description="Disordered" evidence="7">
    <location>
        <begin position="43"/>
        <end position="63"/>
    </location>
</feature>
<accession>A0A7N0UF39</accession>
<sequence>MASQTPWRLSWKGASISATEFHPGSRTKVFGLRINRGRARVAVRSKSQGSTASRKSAAEKELRSLKTSDSASISGSCQIGGSDGFLDDSGDEGLSRIETLNLKSKSRKWSTWRRILFASTRVRSIIMLNIITMIYASDIPVLKEVEAAVDPAMFNCVRFVISAIPFIPFVIRPSRDAKTRNAGIELGVWISLGYFAQAIGLLTSDAGRASFISMFTVIVVAVIDGILGAVVPAHTYFGALMSIVGVMMLESSGSPPTVGDLFNFLSAVFFGIHMLRTEHISRSTKKENFLPLLGYEVCVVAILSTAWYLSSGTLAHTSMPYTWTELWDFMAGFPWIPALYTGVFSTGLCLWIEMAAMCDISATETAIVYGLEPVWGAGFAWFLLGERWGTMGWIGAALVLGGSLTVQLFGSLYPPNDSTNHIEHESHKTNSPLPSDTRKGLISSPVVVRSAKSVSDEFKHNRGRQ</sequence>
<feature type="transmembrane region" description="Helical" evidence="8">
    <location>
        <begin position="209"/>
        <end position="226"/>
    </location>
</feature>
<feature type="transmembrane region" description="Helical" evidence="8">
    <location>
        <begin position="261"/>
        <end position="277"/>
    </location>
</feature>
<evidence type="ECO:0000256" key="5">
    <source>
        <dbReference type="ARBA" id="ARBA00022989"/>
    </source>
</evidence>
<feature type="domain" description="EamA" evidence="9">
    <location>
        <begin position="259"/>
        <end position="405"/>
    </location>
</feature>
<evidence type="ECO:0000256" key="6">
    <source>
        <dbReference type="ARBA" id="ARBA00023136"/>
    </source>
</evidence>
<dbReference type="Pfam" id="PF00892">
    <property type="entry name" value="EamA"/>
    <property type="match status" value="2"/>
</dbReference>
<comment type="similarity">
    <text evidence="2">Belongs to the drug/metabolite transporter (DMT) superfamily. Plant drug/metabolite exporter (P-DME) (TC 2.A.7.4) family.</text>
</comment>
<dbReference type="InterPro" id="IPR037185">
    <property type="entry name" value="EmrE-like"/>
</dbReference>